<protein>
    <submittedName>
        <fullName evidence="10">RarD protein</fullName>
    </submittedName>
</protein>
<feature type="transmembrane region" description="Helical" evidence="8">
    <location>
        <begin position="236"/>
        <end position="256"/>
    </location>
</feature>
<dbReference type="OrthoDB" id="61370at2759"/>
<comment type="similarity">
    <text evidence="2">Belongs to the EamA transporter family.</text>
</comment>
<evidence type="ECO:0000256" key="2">
    <source>
        <dbReference type="ARBA" id="ARBA00007362"/>
    </source>
</evidence>
<dbReference type="SUPFAM" id="SSF103481">
    <property type="entry name" value="Multidrug resistance efflux transporter EmrE"/>
    <property type="match status" value="2"/>
</dbReference>
<evidence type="ECO:0000256" key="1">
    <source>
        <dbReference type="ARBA" id="ARBA00004651"/>
    </source>
</evidence>
<feature type="domain" description="EamA" evidence="9">
    <location>
        <begin position="3"/>
        <end position="137"/>
    </location>
</feature>
<feature type="transmembrane region" description="Helical" evidence="8">
    <location>
        <begin position="99"/>
        <end position="116"/>
    </location>
</feature>
<evidence type="ECO:0000313" key="10">
    <source>
        <dbReference type="EMBL" id="KDO28608.1"/>
    </source>
</evidence>
<dbReference type="PANTHER" id="PTHR22911">
    <property type="entry name" value="ACYL-MALONYL CONDENSING ENZYME-RELATED"/>
    <property type="match status" value="1"/>
</dbReference>
<feature type="transmembrane region" description="Helical" evidence="8">
    <location>
        <begin position="123"/>
        <end position="140"/>
    </location>
</feature>
<feature type="transmembrane region" description="Helical" evidence="8">
    <location>
        <begin position="68"/>
        <end position="87"/>
    </location>
</feature>
<feature type="transmembrane region" description="Helical" evidence="8">
    <location>
        <begin position="169"/>
        <end position="189"/>
    </location>
</feature>
<dbReference type="InterPro" id="IPR004626">
    <property type="entry name" value="RarD"/>
</dbReference>
<organism evidence="10 11">
    <name type="scientific">Saprolegnia parasitica (strain CBS 223.65)</name>
    <dbReference type="NCBI Taxonomy" id="695850"/>
    <lineage>
        <taxon>Eukaryota</taxon>
        <taxon>Sar</taxon>
        <taxon>Stramenopiles</taxon>
        <taxon>Oomycota</taxon>
        <taxon>Saprolegniomycetes</taxon>
        <taxon>Saprolegniales</taxon>
        <taxon>Saprolegniaceae</taxon>
        <taxon>Saprolegnia</taxon>
    </lineage>
</organism>
<evidence type="ECO:0000256" key="5">
    <source>
        <dbReference type="ARBA" id="ARBA00022692"/>
    </source>
</evidence>
<dbReference type="EMBL" id="KK583210">
    <property type="protein sequence ID" value="KDO28608.1"/>
    <property type="molecule type" value="Genomic_DNA"/>
</dbReference>
<dbReference type="Pfam" id="PF00892">
    <property type="entry name" value="EamA"/>
    <property type="match status" value="1"/>
</dbReference>
<dbReference type="VEuPathDB" id="FungiDB:SPRG_06464"/>
<dbReference type="InterPro" id="IPR037185">
    <property type="entry name" value="EmrE-like"/>
</dbReference>
<gene>
    <name evidence="10" type="ORF">SPRG_06464</name>
</gene>
<keyword evidence="11" id="KW-1185">Reference proteome</keyword>
<dbReference type="PANTHER" id="PTHR22911:SF137">
    <property type="entry name" value="SOLUTE CARRIER FAMILY 35 MEMBER G2-RELATED"/>
    <property type="match status" value="1"/>
</dbReference>
<keyword evidence="6 8" id="KW-1133">Transmembrane helix</keyword>
<evidence type="ECO:0000256" key="8">
    <source>
        <dbReference type="SAM" id="Phobius"/>
    </source>
</evidence>
<evidence type="ECO:0000256" key="7">
    <source>
        <dbReference type="ARBA" id="ARBA00023136"/>
    </source>
</evidence>
<dbReference type="KEGG" id="spar:SPRG_06464"/>
<proteinExistence type="inferred from homology"/>
<dbReference type="Proteomes" id="UP000030745">
    <property type="component" value="Unassembled WGS sequence"/>
</dbReference>
<dbReference type="InterPro" id="IPR000620">
    <property type="entry name" value="EamA_dom"/>
</dbReference>
<dbReference type="RefSeq" id="XP_012200671.1">
    <property type="nucleotide sequence ID" value="XM_012345281.1"/>
</dbReference>
<evidence type="ECO:0000256" key="6">
    <source>
        <dbReference type="ARBA" id="ARBA00022989"/>
    </source>
</evidence>
<evidence type="ECO:0000256" key="4">
    <source>
        <dbReference type="ARBA" id="ARBA00022475"/>
    </source>
</evidence>
<keyword evidence="7 8" id="KW-0472">Membrane</keyword>
<evidence type="ECO:0000313" key="11">
    <source>
        <dbReference type="Proteomes" id="UP000030745"/>
    </source>
</evidence>
<keyword evidence="4" id="KW-1003">Cell membrane</keyword>
<feature type="transmembrane region" description="Helical" evidence="8">
    <location>
        <begin position="262"/>
        <end position="280"/>
    </location>
</feature>
<accession>A0A067CDN9</accession>
<comment type="subcellular location">
    <subcellularLocation>
        <location evidence="1">Cell membrane</location>
        <topology evidence="1">Multi-pass membrane protein</topology>
    </subcellularLocation>
</comment>
<dbReference type="GeneID" id="24128812"/>
<dbReference type="OMA" id="WQWISIA"/>
<dbReference type="GO" id="GO:0005886">
    <property type="term" value="C:plasma membrane"/>
    <property type="evidence" value="ECO:0007669"/>
    <property type="project" value="UniProtKB-SubCell"/>
</dbReference>
<feature type="transmembrane region" description="Helical" evidence="8">
    <location>
        <begin position="209"/>
        <end position="229"/>
    </location>
</feature>
<feature type="transmembrane region" description="Helical" evidence="8">
    <location>
        <begin position="37"/>
        <end position="56"/>
    </location>
</feature>
<dbReference type="NCBIfam" id="TIGR00688">
    <property type="entry name" value="rarD"/>
    <property type="match status" value="1"/>
</dbReference>
<keyword evidence="3" id="KW-0813">Transport</keyword>
<reference evidence="10 11" key="1">
    <citation type="journal article" date="2013" name="PLoS Genet.">
        <title>Distinctive expansion of potential virulence genes in the genome of the oomycete fish pathogen Saprolegnia parasitica.</title>
        <authorList>
            <person name="Jiang R.H."/>
            <person name="de Bruijn I."/>
            <person name="Haas B.J."/>
            <person name="Belmonte R."/>
            <person name="Lobach L."/>
            <person name="Christie J."/>
            <person name="van den Ackerveken G."/>
            <person name="Bottin A."/>
            <person name="Bulone V."/>
            <person name="Diaz-Moreno S.M."/>
            <person name="Dumas B."/>
            <person name="Fan L."/>
            <person name="Gaulin E."/>
            <person name="Govers F."/>
            <person name="Grenville-Briggs L.J."/>
            <person name="Horner N.R."/>
            <person name="Levin J.Z."/>
            <person name="Mammella M."/>
            <person name="Meijer H.J."/>
            <person name="Morris P."/>
            <person name="Nusbaum C."/>
            <person name="Oome S."/>
            <person name="Phillips A.J."/>
            <person name="van Rooyen D."/>
            <person name="Rzeszutek E."/>
            <person name="Saraiva M."/>
            <person name="Secombes C.J."/>
            <person name="Seidl M.F."/>
            <person name="Snel B."/>
            <person name="Stassen J.H."/>
            <person name="Sykes S."/>
            <person name="Tripathy S."/>
            <person name="van den Berg H."/>
            <person name="Vega-Arreguin J.C."/>
            <person name="Wawra S."/>
            <person name="Young S.K."/>
            <person name="Zeng Q."/>
            <person name="Dieguez-Uribeondo J."/>
            <person name="Russ C."/>
            <person name="Tyler B.M."/>
            <person name="van West P."/>
        </authorList>
    </citation>
    <scope>NUCLEOTIDE SEQUENCE [LARGE SCALE GENOMIC DNA]</scope>
    <source>
        <strain evidence="10 11">CBS 223.65</strain>
    </source>
</reference>
<evidence type="ECO:0000259" key="9">
    <source>
        <dbReference type="Pfam" id="PF00892"/>
    </source>
</evidence>
<feature type="transmembrane region" description="Helical" evidence="8">
    <location>
        <begin position="146"/>
        <end position="162"/>
    </location>
</feature>
<keyword evidence="5 8" id="KW-0812">Transmembrane</keyword>
<dbReference type="AlphaFoldDB" id="A0A067CDN9"/>
<name>A0A067CDN9_SAPPC</name>
<evidence type="ECO:0000256" key="3">
    <source>
        <dbReference type="ARBA" id="ARBA00022448"/>
    </source>
</evidence>
<sequence>MRTGILHGVLAFLFWGFMPIYWKQVESIPAVQLALHRIVWSLLILVLILLGTGRWADFRAHARGSRIFFIYTIASIFVFANWALDIWAVNAGFIVETSLGYFITPLFNVLFGVALFKERPRVWQWISIALATSGVLICAIDNGTFPWVALSLAITFSIYSVAKKQAPLNALYGLTLETAILFPPAIVYLVVLEIQGTGALGRVSVVDNFLLVGCGVCTIIPLLLFASAAQRISISLLGMLQYIFPSVMFVIGVVLYNEPFSMTKLIGFILVWIAVAMYSVEEFVYYKNHPKEAAIVQTPREDVTPFERV</sequence>